<dbReference type="EMBL" id="MN739600">
    <property type="protein sequence ID" value="QHT15063.1"/>
    <property type="molecule type" value="Genomic_DNA"/>
</dbReference>
<evidence type="ECO:0000313" key="4">
    <source>
        <dbReference type="EMBL" id="QHT15063.1"/>
    </source>
</evidence>
<dbReference type="GO" id="GO:0005524">
    <property type="term" value="F:ATP binding"/>
    <property type="evidence" value="ECO:0007669"/>
    <property type="project" value="InterPro"/>
</dbReference>
<reference evidence="4" key="1">
    <citation type="journal article" date="2020" name="Nature">
        <title>Giant virus diversity and host interactions through global metagenomics.</title>
        <authorList>
            <person name="Schulz F."/>
            <person name="Roux S."/>
            <person name="Paez-Espino D."/>
            <person name="Jungbluth S."/>
            <person name="Walsh D.A."/>
            <person name="Denef V.J."/>
            <person name="McMahon K.D."/>
            <person name="Konstantinidis K.T."/>
            <person name="Eloe-Fadrosh E.A."/>
            <person name="Kyrpides N.C."/>
            <person name="Woyke T."/>
        </authorList>
    </citation>
    <scope>NUCLEOTIDE SEQUENCE</scope>
    <source>
        <strain evidence="4">GVMAG-M-3300023174-144</strain>
    </source>
</reference>
<feature type="compositionally biased region" description="Basic residues" evidence="1">
    <location>
        <begin position="128"/>
        <end position="156"/>
    </location>
</feature>
<protein>
    <submittedName>
        <fullName evidence="4">Uncharacterized protein</fullName>
    </submittedName>
</protein>
<feature type="region of interest" description="Disordered" evidence="1">
    <location>
        <begin position="77"/>
        <end position="297"/>
    </location>
</feature>
<dbReference type="InterPro" id="IPR003959">
    <property type="entry name" value="ATPase_AAA_core"/>
</dbReference>
<dbReference type="GO" id="GO:0004176">
    <property type="term" value="F:ATP-dependent peptidase activity"/>
    <property type="evidence" value="ECO:0007669"/>
    <property type="project" value="InterPro"/>
</dbReference>
<proteinExistence type="predicted"/>
<feature type="compositionally biased region" description="Basic and acidic residues" evidence="1">
    <location>
        <begin position="14"/>
        <end position="37"/>
    </location>
</feature>
<dbReference type="Pfam" id="PF22667">
    <property type="entry name" value="Lon_lid"/>
    <property type="match status" value="1"/>
</dbReference>
<organism evidence="4">
    <name type="scientific">viral metagenome</name>
    <dbReference type="NCBI Taxonomy" id="1070528"/>
    <lineage>
        <taxon>unclassified sequences</taxon>
        <taxon>metagenomes</taxon>
        <taxon>organismal metagenomes</taxon>
    </lineage>
</organism>
<feature type="domain" description="Lon protease AAA+ ATPase lid" evidence="3">
    <location>
        <begin position="669"/>
        <end position="709"/>
    </location>
</feature>
<feature type="region of interest" description="Disordered" evidence="1">
    <location>
        <begin position="1"/>
        <end position="62"/>
    </location>
</feature>
<dbReference type="GO" id="GO:0003697">
    <property type="term" value="F:single-stranded DNA binding"/>
    <property type="evidence" value="ECO:0007669"/>
    <property type="project" value="TreeGrafter"/>
</dbReference>
<dbReference type="InterPro" id="IPR027417">
    <property type="entry name" value="P-loop_NTPase"/>
</dbReference>
<dbReference type="GO" id="GO:0006515">
    <property type="term" value="P:protein quality control for misfolded or incompletely synthesized proteins"/>
    <property type="evidence" value="ECO:0007669"/>
    <property type="project" value="TreeGrafter"/>
</dbReference>
<feature type="domain" description="ATPase AAA-type core" evidence="2">
    <location>
        <begin position="503"/>
        <end position="643"/>
    </location>
</feature>
<dbReference type="InterPro" id="IPR054594">
    <property type="entry name" value="Lon_lid"/>
</dbReference>
<evidence type="ECO:0000259" key="3">
    <source>
        <dbReference type="Pfam" id="PF22667"/>
    </source>
</evidence>
<sequence length="761" mass="88041">MTKDSKVKTAATTSKKDKSSTKSKKREEIKQRRKNNESSDSESDSYIETEDDEEEDEIDIPEYRKFISKIFPSKYMDKKVKDTNKLKKLCDDIMKNDKKKKEKQERDDDEDEDEDDDDSIEEEESPKKKSAKKKPVKKYGNKLKKSLKRDKSKKNLKKVETESESENSSDDSEDDEDDDDNEKSGSNKVNIIFTIGGHADEDEESIWEDYDSEDEDYEDSETEDEDESVSTDSSSDDEDDDDYDSDEDYVEEDDESEEEEEDVVVKKSKKSSKNHVLKISNEKETDANSENESSEDEVLKQLKELQGKNKNNKAIMDCIETYEEKVKENKKKKAKKEKKQKAKNSRIFKRVIRDKNTMNDFKFFEKLETEEQKKIIKEVREINKISRVEKPYRMTLLESNIPAVFKASAMKKIASLRYMEPGSGEYYKIKNWVDTFMRIPFGKYETLPVNISDGVEACHEFMEKAQKTLDNAVYGLNDAKMQIMQMLGQLVTNPEAIGSAIAIKGPMGTGKTSLVKEGISKILNRPFSFIALGGATDSSFLEGHSYTYEGSVWGKIVQIIIDSKCMNPVIYFDELDKISDTPKGEEIAGILTHLTDTSQNSQFHDKYFSEIDFDLSKCLFIFSYNDESKVNPILRDRMYKIQTKGYDKKEKTIISTNYLLPKIREQVKFSSEDIVIPDNTIHHIIEEYCMKEDGVRNLKRCLEIIYTKLNLYRLMKPGTNLFEQEMSLKVEFPMSVTNDVVDKLIKKDKDTLSKSLYGLYV</sequence>
<dbReference type="PANTHER" id="PTHR43718:SF2">
    <property type="entry name" value="LON PROTEASE HOMOLOG, MITOCHONDRIAL"/>
    <property type="match status" value="1"/>
</dbReference>
<accession>A0A6C0DF21</accession>
<dbReference type="GO" id="GO:0004252">
    <property type="term" value="F:serine-type endopeptidase activity"/>
    <property type="evidence" value="ECO:0007669"/>
    <property type="project" value="InterPro"/>
</dbReference>
<dbReference type="GO" id="GO:0051131">
    <property type="term" value="P:chaperone-mediated protein complex assembly"/>
    <property type="evidence" value="ECO:0007669"/>
    <property type="project" value="TreeGrafter"/>
</dbReference>
<feature type="compositionally biased region" description="Basic residues" evidence="1">
    <location>
        <begin position="266"/>
        <end position="276"/>
    </location>
</feature>
<dbReference type="PANTHER" id="PTHR43718">
    <property type="entry name" value="LON PROTEASE"/>
    <property type="match status" value="1"/>
</dbReference>
<feature type="compositionally biased region" description="Acidic residues" evidence="1">
    <location>
        <begin position="107"/>
        <end position="124"/>
    </location>
</feature>
<dbReference type="Gene3D" id="3.40.50.300">
    <property type="entry name" value="P-loop containing nucleotide triphosphate hydrolases"/>
    <property type="match status" value="1"/>
</dbReference>
<feature type="compositionally biased region" description="Acidic residues" evidence="1">
    <location>
        <begin position="39"/>
        <end position="60"/>
    </location>
</feature>
<dbReference type="GO" id="GO:0016887">
    <property type="term" value="F:ATP hydrolysis activity"/>
    <property type="evidence" value="ECO:0007669"/>
    <property type="project" value="InterPro"/>
</dbReference>
<dbReference type="AlphaFoldDB" id="A0A6C0DF21"/>
<dbReference type="GO" id="GO:0007005">
    <property type="term" value="P:mitochondrion organization"/>
    <property type="evidence" value="ECO:0007669"/>
    <property type="project" value="TreeGrafter"/>
</dbReference>
<evidence type="ECO:0000259" key="2">
    <source>
        <dbReference type="Pfam" id="PF00004"/>
    </source>
</evidence>
<dbReference type="Gene3D" id="1.10.8.60">
    <property type="match status" value="1"/>
</dbReference>
<dbReference type="Pfam" id="PF00004">
    <property type="entry name" value="AAA"/>
    <property type="match status" value="1"/>
</dbReference>
<dbReference type="SUPFAM" id="SSF52540">
    <property type="entry name" value="P-loop containing nucleoside triphosphate hydrolases"/>
    <property type="match status" value="1"/>
</dbReference>
<feature type="compositionally biased region" description="Acidic residues" evidence="1">
    <location>
        <begin position="287"/>
        <end position="296"/>
    </location>
</feature>
<name>A0A6C0DF21_9ZZZZ</name>
<dbReference type="InterPro" id="IPR027065">
    <property type="entry name" value="Lon_Prtase"/>
</dbReference>
<feature type="compositionally biased region" description="Acidic residues" evidence="1">
    <location>
        <begin position="162"/>
        <end position="181"/>
    </location>
</feature>
<evidence type="ECO:0000256" key="1">
    <source>
        <dbReference type="SAM" id="MobiDB-lite"/>
    </source>
</evidence>
<feature type="compositionally biased region" description="Acidic residues" evidence="1">
    <location>
        <begin position="200"/>
        <end position="262"/>
    </location>
</feature>
<dbReference type="GO" id="GO:0005759">
    <property type="term" value="C:mitochondrial matrix"/>
    <property type="evidence" value="ECO:0007669"/>
    <property type="project" value="TreeGrafter"/>
</dbReference>
<feature type="compositionally biased region" description="Basic and acidic residues" evidence="1">
    <location>
        <begin position="77"/>
        <end position="96"/>
    </location>
</feature>